<proteinExistence type="predicted"/>
<keyword evidence="2" id="KW-1185">Reference proteome</keyword>
<evidence type="ECO:0000313" key="1">
    <source>
        <dbReference type="EMBL" id="EPT05057.1"/>
    </source>
</evidence>
<dbReference type="Proteomes" id="UP000015241">
    <property type="component" value="Unassembled WGS sequence"/>
</dbReference>
<protein>
    <submittedName>
        <fullName evidence="1">Uncharacterized protein</fullName>
    </submittedName>
</protein>
<organism evidence="1 2">
    <name type="scientific">Fomitopsis schrenkii</name>
    <name type="common">Brown rot fungus</name>
    <dbReference type="NCBI Taxonomy" id="2126942"/>
    <lineage>
        <taxon>Eukaryota</taxon>
        <taxon>Fungi</taxon>
        <taxon>Dikarya</taxon>
        <taxon>Basidiomycota</taxon>
        <taxon>Agaricomycotina</taxon>
        <taxon>Agaricomycetes</taxon>
        <taxon>Polyporales</taxon>
        <taxon>Fomitopsis</taxon>
    </lineage>
</organism>
<dbReference type="EMBL" id="KE504125">
    <property type="protein sequence ID" value="EPT05057.1"/>
    <property type="molecule type" value="Genomic_DNA"/>
</dbReference>
<dbReference type="InParanoid" id="S8EIP3"/>
<evidence type="ECO:0000313" key="2">
    <source>
        <dbReference type="Proteomes" id="UP000015241"/>
    </source>
</evidence>
<name>S8EIP3_FOMSC</name>
<accession>S8EIP3</accession>
<dbReference type="HOGENOM" id="CLU_1981638_0_0_1"/>
<sequence length="126" mass="13784">MPCLQDLDFQLALPRLRSLRITLSIPGCLFLPKRLYMPALGYLAVIPQVGLRGLQAALFSSMVETTNHFGSLKTLALTNRILFHGAELAEVYASTEAMGPDALDALQFRSPQYTGGSGKDFLLGFH</sequence>
<dbReference type="AlphaFoldDB" id="S8EIP3"/>
<reference evidence="1 2" key="1">
    <citation type="journal article" date="2012" name="Science">
        <title>The Paleozoic origin of enzymatic lignin decomposition reconstructed from 31 fungal genomes.</title>
        <authorList>
            <person name="Floudas D."/>
            <person name="Binder M."/>
            <person name="Riley R."/>
            <person name="Barry K."/>
            <person name="Blanchette R.A."/>
            <person name="Henrissat B."/>
            <person name="Martinez A.T."/>
            <person name="Otillar R."/>
            <person name="Spatafora J.W."/>
            <person name="Yadav J.S."/>
            <person name="Aerts A."/>
            <person name="Benoit I."/>
            <person name="Boyd A."/>
            <person name="Carlson A."/>
            <person name="Copeland A."/>
            <person name="Coutinho P.M."/>
            <person name="de Vries R.P."/>
            <person name="Ferreira P."/>
            <person name="Findley K."/>
            <person name="Foster B."/>
            <person name="Gaskell J."/>
            <person name="Glotzer D."/>
            <person name="Gorecki P."/>
            <person name="Heitman J."/>
            <person name="Hesse C."/>
            <person name="Hori C."/>
            <person name="Igarashi K."/>
            <person name="Jurgens J.A."/>
            <person name="Kallen N."/>
            <person name="Kersten P."/>
            <person name="Kohler A."/>
            <person name="Kuees U."/>
            <person name="Kumar T.K.A."/>
            <person name="Kuo A."/>
            <person name="LaButti K."/>
            <person name="Larrondo L.F."/>
            <person name="Lindquist E."/>
            <person name="Ling A."/>
            <person name="Lombard V."/>
            <person name="Lucas S."/>
            <person name="Lundell T."/>
            <person name="Martin R."/>
            <person name="McLaughlin D.J."/>
            <person name="Morgenstern I."/>
            <person name="Morin E."/>
            <person name="Murat C."/>
            <person name="Nagy L.G."/>
            <person name="Nolan M."/>
            <person name="Ohm R.A."/>
            <person name="Patyshakuliyeva A."/>
            <person name="Rokas A."/>
            <person name="Ruiz-Duenas F.J."/>
            <person name="Sabat G."/>
            <person name="Salamov A."/>
            <person name="Samejima M."/>
            <person name="Schmutz J."/>
            <person name="Slot J.C."/>
            <person name="St John F."/>
            <person name="Stenlid J."/>
            <person name="Sun H."/>
            <person name="Sun S."/>
            <person name="Syed K."/>
            <person name="Tsang A."/>
            <person name="Wiebenga A."/>
            <person name="Young D."/>
            <person name="Pisabarro A."/>
            <person name="Eastwood D.C."/>
            <person name="Martin F."/>
            <person name="Cullen D."/>
            <person name="Grigoriev I.V."/>
            <person name="Hibbett D.S."/>
        </authorList>
    </citation>
    <scope>NUCLEOTIDE SEQUENCE</scope>
    <source>
        <strain evidence="2">FP-58527</strain>
    </source>
</reference>
<gene>
    <name evidence="1" type="ORF">FOMPIDRAFT_85605</name>
</gene>